<sequence>MKKLSDVITAPLLLAVFGYATAQTSSTVSVKTKQTTTTNSSTPASSKTQEELMKITQELTNADSRDIKKVFEKYLADNYFHTGPGGKIVKKAEVLKSIEEPETATYLGTDFEDIQVQDYGNTAGLSLKGNYHSERNGEKITESYRATDVFIKQKGEGKILSVISPLDPLRVRKKNCTG</sequence>
<feature type="domain" description="DUF4440" evidence="2">
    <location>
        <begin position="60"/>
        <end position="156"/>
    </location>
</feature>
<dbReference type="Proteomes" id="UP000240357">
    <property type="component" value="Unassembled WGS sequence"/>
</dbReference>
<dbReference type="InterPro" id="IPR032710">
    <property type="entry name" value="NTF2-like_dom_sf"/>
</dbReference>
<gene>
    <name evidence="3" type="ORF">AHMF7605_27335</name>
</gene>
<dbReference type="RefSeq" id="WP_106933114.1">
    <property type="nucleotide sequence ID" value="NZ_PYFT01000001.1"/>
</dbReference>
<feature type="signal peptide" evidence="1">
    <location>
        <begin position="1"/>
        <end position="22"/>
    </location>
</feature>
<feature type="chain" id="PRO_5015451602" description="DUF4440 domain-containing protein" evidence="1">
    <location>
        <begin position="23"/>
        <end position="178"/>
    </location>
</feature>
<name>A0A2T2YN56_9BACT</name>
<evidence type="ECO:0000259" key="2">
    <source>
        <dbReference type="Pfam" id="PF14534"/>
    </source>
</evidence>
<dbReference type="EMBL" id="PYFT01000001">
    <property type="protein sequence ID" value="PSR56943.1"/>
    <property type="molecule type" value="Genomic_DNA"/>
</dbReference>
<keyword evidence="1" id="KW-0732">Signal</keyword>
<comment type="caution">
    <text evidence="3">The sequence shown here is derived from an EMBL/GenBank/DDBJ whole genome shotgun (WGS) entry which is preliminary data.</text>
</comment>
<protein>
    <recommendedName>
        <fullName evidence="2">DUF4440 domain-containing protein</fullName>
    </recommendedName>
</protein>
<accession>A0A2T2YN56</accession>
<dbReference type="AlphaFoldDB" id="A0A2T2YN56"/>
<dbReference type="InterPro" id="IPR027843">
    <property type="entry name" value="DUF4440"/>
</dbReference>
<organism evidence="3 4">
    <name type="scientific">Adhaeribacter arboris</name>
    <dbReference type="NCBI Taxonomy" id="2072846"/>
    <lineage>
        <taxon>Bacteria</taxon>
        <taxon>Pseudomonadati</taxon>
        <taxon>Bacteroidota</taxon>
        <taxon>Cytophagia</taxon>
        <taxon>Cytophagales</taxon>
        <taxon>Hymenobacteraceae</taxon>
        <taxon>Adhaeribacter</taxon>
    </lineage>
</organism>
<dbReference type="SUPFAM" id="SSF54427">
    <property type="entry name" value="NTF2-like"/>
    <property type="match status" value="1"/>
</dbReference>
<reference evidence="3 4" key="1">
    <citation type="submission" date="2018-03" db="EMBL/GenBank/DDBJ databases">
        <title>Adhaeribacter sp. HMF7605 Genome sequencing and assembly.</title>
        <authorList>
            <person name="Kang H."/>
            <person name="Kang J."/>
            <person name="Cha I."/>
            <person name="Kim H."/>
            <person name="Joh K."/>
        </authorList>
    </citation>
    <scope>NUCLEOTIDE SEQUENCE [LARGE SCALE GENOMIC DNA]</scope>
    <source>
        <strain evidence="3 4">HMF7605</strain>
    </source>
</reference>
<dbReference type="Gene3D" id="3.10.450.50">
    <property type="match status" value="1"/>
</dbReference>
<evidence type="ECO:0000313" key="3">
    <source>
        <dbReference type="EMBL" id="PSR56943.1"/>
    </source>
</evidence>
<proteinExistence type="predicted"/>
<keyword evidence="4" id="KW-1185">Reference proteome</keyword>
<evidence type="ECO:0000256" key="1">
    <source>
        <dbReference type="SAM" id="SignalP"/>
    </source>
</evidence>
<evidence type="ECO:0000313" key="4">
    <source>
        <dbReference type="Proteomes" id="UP000240357"/>
    </source>
</evidence>
<dbReference type="Pfam" id="PF14534">
    <property type="entry name" value="DUF4440"/>
    <property type="match status" value="1"/>
</dbReference>